<evidence type="ECO:0000313" key="2">
    <source>
        <dbReference type="EMBL" id="CAH7681603.1"/>
    </source>
</evidence>
<dbReference type="GO" id="GO:0045505">
    <property type="term" value="F:dynein intermediate chain binding"/>
    <property type="evidence" value="ECO:0007669"/>
    <property type="project" value="InterPro"/>
</dbReference>
<dbReference type="GO" id="GO:0007052">
    <property type="term" value="P:mitotic spindle organization"/>
    <property type="evidence" value="ECO:0007669"/>
    <property type="project" value="TreeGrafter"/>
</dbReference>
<name>A0AAV0B6R8_PHAPC</name>
<dbReference type="EMBL" id="CALTRL010003640">
    <property type="protein sequence ID" value="CAH7681603.1"/>
    <property type="molecule type" value="Genomic_DNA"/>
</dbReference>
<dbReference type="Gene3D" id="3.40.50.300">
    <property type="entry name" value="P-loop containing nucleotide triphosphate hydrolases"/>
    <property type="match status" value="1"/>
</dbReference>
<dbReference type="PANTHER" id="PTHR10676">
    <property type="entry name" value="DYNEIN HEAVY CHAIN FAMILY PROTEIN"/>
    <property type="match status" value="1"/>
</dbReference>
<evidence type="ECO:0000259" key="1">
    <source>
        <dbReference type="Pfam" id="PF12774"/>
    </source>
</evidence>
<accession>A0AAV0B6R8</accession>
<dbReference type="GO" id="GO:0051959">
    <property type="term" value="F:dynein light intermediate chain binding"/>
    <property type="evidence" value="ECO:0007669"/>
    <property type="project" value="InterPro"/>
</dbReference>
<dbReference type="GO" id="GO:0005938">
    <property type="term" value="C:cell cortex"/>
    <property type="evidence" value="ECO:0007669"/>
    <property type="project" value="TreeGrafter"/>
</dbReference>
<dbReference type="Proteomes" id="UP001153365">
    <property type="component" value="Unassembled WGS sequence"/>
</dbReference>
<gene>
    <name evidence="2" type="ORF">PPACK8108_LOCUS14222</name>
</gene>
<dbReference type="GO" id="GO:0007018">
    <property type="term" value="P:microtubule-based movement"/>
    <property type="evidence" value="ECO:0007669"/>
    <property type="project" value="InterPro"/>
</dbReference>
<dbReference type="GO" id="GO:0007097">
    <property type="term" value="P:nuclear migration"/>
    <property type="evidence" value="ECO:0007669"/>
    <property type="project" value="TreeGrafter"/>
</dbReference>
<evidence type="ECO:0000313" key="3">
    <source>
        <dbReference type="Proteomes" id="UP001153365"/>
    </source>
</evidence>
<dbReference type="GO" id="GO:0031122">
    <property type="term" value="P:cytoplasmic microtubule organization"/>
    <property type="evidence" value="ECO:0007669"/>
    <property type="project" value="TreeGrafter"/>
</dbReference>
<comment type="caution">
    <text evidence="2">The sequence shown here is derived from an EMBL/GenBank/DDBJ whole genome shotgun (WGS) entry which is preliminary data.</text>
</comment>
<keyword evidence="3" id="KW-1185">Reference proteome</keyword>
<dbReference type="InterPro" id="IPR027417">
    <property type="entry name" value="P-loop_NTPase"/>
</dbReference>
<dbReference type="InterPro" id="IPR026983">
    <property type="entry name" value="DHC"/>
</dbReference>
<organism evidence="2 3">
    <name type="scientific">Phakopsora pachyrhizi</name>
    <name type="common">Asian soybean rust disease fungus</name>
    <dbReference type="NCBI Taxonomy" id="170000"/>
    <lineage>
        <taxon>Eukaryota</taxon>
        <taxon>Fungi</taxon>
        <taxon>Dikarya</taxon>
        <taxon>Basidiomycota</taxon>
        <taxon>Pucciniomycotina</taxon>
        <taxon>Pucciniomycetes</taxon>
        <taxon>Pucciniales</taxon>
        <taxon>Phakopsoraceae</taxon>
        <taxon>Phakopsora</taxon>
    </lineage>
</organism>
<dbReference type="GO" id="GO:0005881">
    <property type="term" value="C:cytoplasmic microtubule"/>
    <property type="evidence" value="ECO:0007669"/>
    <property type="project" value="TreeGrafter"/>
</dbReference>
<dbReference type="GO" id="GO:0005524">
    <property type="term" value="F:ATP binding"/>
    <property type="evidence" value="ECO:0007669"/>
    <property type="project" value="InterPro"/>
</dbReference>
<dbReference type="GO" id="GO:0008569">
    <property type="term" value="F:minus-end-directed microtubule motor activity"/>
    <property type="evidence" value="ECO:0007669"/>
    <property type="project" value="TreeGrafter"/>
</dbReference>
<dbReference type="AlphaFoldDB" id="A0AAV0B6R8"/>
<dbReference type="Pfam" id="PF12774">
    <property type="entry name" value="AAA_6"/>
    <property type="match status" value="1"/>
</dbReference>
<dbReference type="Gene3D" id="1.20.58.1120">
    <property type="match status" value="1"/>
</dbReference>
<proteinExistence type="predicted"/>
<dbReference type="PANTHER" id="PTHR10676:SF314">
    <property type="entry name" value="CYTOPLASMIC DYNEIN 1 HEAVY CHAIN 1"/>
    <property type="match status" value="1"/>
</dbReference>
<reference evidence="2" key="1">
    <citation type="submission" date="2022-06" db="EMBL/GenBank/DDBJ databases">
        <authorList>
            <consortium name="SYNGENTA / RWTH Aachen University"/>
        </authorList>
    </citation>
    <scope>NUCLEOTIDE SEQUENCE</scope>
</reference>
<feature type="domain" description="Dynein heavy chain hydrolytic ATP-binding dynein motor region" evidence="1">
    <location>
        <begin position="124"/>
        <end position="183"/>
    </location>
</feature>
<sequence>MAWWNWKTLVDCISEACKRSPNIASGSSLEALLKIGLRTLDVLALVVLGELQPVMRRKCEYLSAELVHQRDIIRLVIKDQITKEQVYSVFRVKWIYHMRFYLDGLVADPIERLLIQMSNATFLYGFEYLGAGRLFQTPLTGRCCFALTQALHGRLGGSPFGPAGTGKTESFKALGNHLGRFVLPQLNFCCHVGAWECFDEANIL</sequence>
<dbReference type="GO" id="GO:0005868">
    <property type="term" value="C:cytoplasmic dynein complex"/>
    <property type="evidence" value="ECO:0007669"/>
    <property type="project" value="TreeGrafter"/>
</dbReference>
<protein>
    <recommendedName>
        <fullName evidence="1">Dynein heavy chain hydrolytic ATP-binding dynein motor region domain-containing protein</fullName>
    </recommendedName>
</protein>
<dbReference type="InterPro" id="IPR035699">
    <property type="entry name" value="AAA_6"/>
</dbReference>